<dbReference type="RefSeq" id="WP_249097242.1">
    <property type="nucleotide sequence ID" value="NZ_JAMAST010000002.1"/>
</dbReference>
<keyword evidence="1" id="KW-1133">Transmembrane helix</keyword>
<feature type="transmembrane region" description="Helical" evidence="1">
    <location>
        <begin position="70"/>
        <end position="90"/>
    </location>
</feature>
<reference evidence="3 4" key="1">
    <citation type="submission" date="2022-05" db="EMBL/GenBank/DDBJ databases">
        <title>Sporolactobacillus sp nov CPB3-1, isolated from tree bark (Mangifera indica L.).</title>
        <authorList>
            <person name="Phuengjayaem S."/>
            <person name="Tanasupawat S."/>
        </authorList>
    </citation>
    <scope>NUCLEOTIDE SEQUENCE [LARGE SCALE GENOMIC DNA]</scope>
    <source>
        <strain evidence="3 4">CPB3-1</strain>
    </source>
</reference>
<sequence length="235" mass="27424">MKNYFEKKNVTVISFFSVAVALFYSIVIFIEGFDRDIVIEFLSILLNLILFTLTFLFITRKIMIRGISQMLFFLAFQLYVCIAFFLLLGINLRQLWYGLVERHFDRNLLFMINVIPFRTLVTQFSGFPSAYYATHQIIGNIIVLAPLCFFLLYFNRVKKRHVFLVIFFYSLSIEVLQFLSDLLLFQDRAMDIDDVILNTAGAALGISGYGVYLGLAMLCRRFVQKKSPIRRNETN</sequence>
<evidence type="ECO:0000313" key="3">
    <source>
        <dbReference type="EMBL" id="MCL1630916.1"/>
    </source>
</evidence>
<feature type="transmembrane region" description="Helical" evidence="1">
    <location>
        <begin position="137"/>
        <end position="154"/>
    </location>
</feature>
<dbReference type="InterPro" id="IPR006976">
    <property type="entry name" value="VanZ-like"/>
</dbReference>
<evidence type="ECO:0000256" key="1">
    <source>
        <dbReference type="SAM" id="Phobius"/>
    </source>
</evidence>
<gene>
    <name evidence="3" type="ORF">M3N64_03025</name>
</gene>
<keyword evidence="4" id="KW-1185">Reference proteome</keyword>
<organism evidence="3 4">
    <name type="scientific">Sporolactobacillus mangiferae</name>
    <dbReference type="NCBI Taxonomy" id="2940498"/>
    <lineage>
        <taxon>Bacteria</taxon>
        <taxon>Bacillati</taxon>
        <taxon>Bacillota</taxon>
        <taxon>Bacilli</taxon>
        <taxon>Bacillales</taxon>
        <taxon>Sporolactobacillaceae</taxon>
        <taxon>Sporolactobacillus</taxon>
    </lineage>
</organism>
<evidence type="ECO:0000313" key="4">
    <source>
        <dbReference type="Proteomes" id="UP001203004"/>
    </source>
</evidence>
<feature type="transmembrane region" description="Helical" evidence="1">
    <location>
        <begin position="12"/>
        <end position="31"/>
    </location>
</feature>
<protein>
    <submittedName>
        <fullName evidence="3">VanZ family protein</fullName>
    </submittedName>
</protein>
<keyword evidence="1" id="KW-0472">Membrane</keyword>
<dbReference type="PANTHER" id="PTHR36834:SF2">
    <property type="entry name" value="MEMBRANE PROTEIN"/>
    <property type="match status" value="1"/>
</dbReference>
<accession>A0ABT0M7T1</accession>
<evidence type="ECO:0000259" key="2">
    <source>
        <dbReference type="Pfam" id="PF04892"/>
    </source>
</evidence>
<dbReference type="InterPro" id="IPR053150">
    <property type="entry name" value="Teicoplanin_resist-assoc"/>
</dbReference>
<proteinExistence type="predicted"/>
<dbReference type="Pfam" id="PF04892">
    <property type="entry name" value="VanZ"/>
    <property type="match status" value="1"/>
</dbReference>
<feature type="domain" description="VanZ-like" evidence="2">
    <location>
        <begin position="108"/>
        <end position="209"/>
    </location>
</feature>
<feature type="transmembrane region" description="Helical" evidence="1">
    <location>
        <begin position="37"/>
        <end position="58"/>
    </location>
</feature>
<dbReference type="PANTHER" id="PTHR36834">
    <property type="entry name" value="MEMBRANE PROTEIN-RELATED"/>
    <property type="match status" value="1"/>
</dbReference>
<dbReference type="EMBL" id="JAMAST010000002">
    <property type="protein sequence ID" value="MCL1630916.1"/>
    <property type="molecule type" value="Genomic_DNA"/>
</dbReference>
<comment type="caution">
    <text evidence="3">The sequence shown here is derived from an EMBL/GenBank/DDBJ whole genome shotgun (WGS) entry which is preliminary data.</text>
</comment>
<keyword evidence="1" id="KW-0812">Transmembrane</keyword>
<dbReference type="Proteomes" id="UP001203004">
    <property type="component" value="Unassembled WGS sequence"/>
</dbReference>
<name>A0ABT0M7T1_9BACL</name>
<feature type="transmembrane region" description="Helical" evidence="1">
    <location>
        <begin position="200"/>
        <end position="223"/>
    </location>
</feature>
<feature type="transmembrane region" description="Helical" evidence="1">
    <location>
        <begin position="161"/>
        <end position="180"/>
    </location>
</feature>